<reference evidence="1 2" key="1">
    <citation type="journal article" date="2021" name="Int. J. Syst. Evol. Microbiol.">
        <title>Steroidobacter gossypii sp. nov., isolated from soil of cotton cropping field.</title>
        <authorList>
            <person name="Huang R."/>
            <person name="Yang S."/>
            <person name="Zhen C."/>
            <person name="Liu W."/>
        </authorList>
    </citation>
    <scope>NUCLEOTIDE SEQUENCE [LARGE SCALE GENOMIC DNA]</scope>
    <source>
        <strain evidence="1 2">S1-65</strain>
    </source>
</reference>
<dbReference type="Proteomes" id="UP000661077">
    <property type="component" value="Unassembled WGS sequence"/>
</dbReference>
<evidence type="ECO:0000313" key="1">
    <source>
        <dbReference type="EMBL" id="MBM0105121.1"/>
    </source>
</evidence>
<gene>
    <name evidence="1" type="ORF">JM946_10185</name>
</gene>
<dbReference type="Gene3D" id="3.40.30.10">
    <property type="entry name" value="Glutaredoxin"/>
    <property type="match status" value="1"/>
</dbReference>
<keyword evidence="2" id="KW-1185">Reference proteome</keyword>
<evidence type="ECO:0000313" key="2">
    <source>
        <dbReference type="Proteomes" id="UP000661077"/>
    </source>
</evidence>
<organism evidence="1 2">
    <name type="scientific">Steroidobacter gossypii</name>
    <dbReference type="NCBI Taxonomy" id="2805490"/>
    <lineage>
        <taxon>Bacteria</taxon>
        <taxon>Pseudomonadati</taxon>
        <taxon>Pseudomonadota</taxon>
        <taxon>Gammaproteobacteria</taxon>
        <taxon>Steroidobacterales</taxon>
        <taxon>Steroidobacteraceae</taxon>
        <taxon>Steroidobacter</taxon>
    </lineage>
</organism>
<protein>
    <submittedName>
        <fullName evidence="1">Glutaredoxin family protein</fullName>
    </submittedName>
</protein>
<accession>A0ABS1WVW3</accession>
<sequence>MTQWTVLGRPECSLCEQLLAELAHELSPAEAARVEVLDVDQDPALARKYGHRIPVLLADDEFVCDYRLDPERVRLITGTRS</sequence>
<comment type="caution">
    <text evidence="1">The sequence shown here is derived from an EMBL/GenBank/DDBJ whole genome shotgun (WGS) entry which is preliminary data.</text>
</comment>
<dbReference type="InterPro" id="IPR008554">
    <property type="entry name" value="Glutaredoxin-like"/>
</dbReference>
<dbReference type="InterPro" id="IPR036249">
    <property type="entry name" value="Thioredoxin-like_sf"/>
</dbReference>
<name>A0ABS1WVW3_9GAMM</name>
<dbReference type="EMBL" id="JAEVLS010000002">
    <property type="protein sequence ID" value="MBM0105121.1"/>
    <property type="molecule type" value="Genomic_DNA"/>
</dbReference>
<dbReference type="Pfam" id="PF05768">
    <property type="entry name" value="Glrx-like"/>
    <property type="match status" value="1"/>
</dbReference>
<proteinExistence type="predicted"/>
<dbReference type="SUPFAM" id="SSF52833">
    <property type="entry name" value="Thioredoxin-like"/>
    <property type="match status" value="1"/>
</dbReference>
<dbReference type="RefSeq" id="WP_203167183.1">
    <property type="nucleotide sequence ID" value="NZ_JAEVLS010000002.1"/>
</dbReference>